<keyword evidence="2" id="KW-1185">Reference proteome</keyword>
<dbReference type="EMBL" id="GG680370">
    <property type="protein sequence ID" value="EER06734.1"/>
    <property type="molecule type" value="Genomic_DNA"/>
</dbReference>
<dbReference type="RefSeq" id="XP_002774918.1">
    <property type="nucleotide sequence ID" value="XM_002774872.1"/>
</dbReference>
<sequence length="80" mass="9208">MAWKTIELAEESNKVEEQKMATALGRWLSECNKVLADASKRDTEEWCDFAPKGRQTWSDFLARERMLYPQLEGVELIGTA</sequence>
<name>C5L986_PERM5</name>
<evidence type="ECO:0000313" key="2">
    <source>
        <dbReference type="Proteomes" id="UP000007800"/>
    </source>
</evidence>
<dbReference type="GeneID" id="9056592"/>
<protein>
    <submittedName>
        <fullName evidence="1">Uncharacterized protein</fullName>
    </submittedName>
</protein>
<evidence type="ECO:0000313" key="1">
    <source>
        <dbReference type="EMBL" id="EER06734.1"/>
    </source>
</evidence>
<accession>C5L986</accession>
<proteinExistence type="predicted"/>
<reference evidence="1 2" key="1">
    <citation type="submission" date="2008-07" db="EMBL/GenBank/DDBJ databases">
        <authorList>
            <person name="El-Sayed N."/>
            <person name="Caler E."/>
            <person name="Inman J."/>
            <person name="Amedeo P."/>
            <person name="Hass B."/>
            <person name="Wortman J."/>
        </authorList>
    </citation>
    <scope>NUCLEOTIDE SEQUENCE [LARGE SCALE GENOMIC DNA]</scope>
    <source>
        <strain evidence="2">ATCC 50983 / TXsc</strain>
    </source>
</reference>
<dbReference type="AlphaFoldDB" id="C5L986"/>
<dbReference type="InParanoid" id="C5L986"/>
<dbReference type="Proteomes" id="UP000007800">
    <property type="component" value="Unassembled WGS sequence"/>
</dbReference>
<gene>
    <name evidence="1" type="ORF">Pmar_PMAR007450</name>
</gene>
<organism evidence="2">
    <name type="scientific">Perkinsus marinus (strain ATCC 50983 / TXsc)</name>
    <dbReference type="NCBI Taxonomy" id="423536"/>
    <lineage>
        <taxon>Eukaryota</taxon>
        <taxon>Sar</taxon>
        <taxon>Alveolata</taxon>
        <taxon>Perkinsozoa</taxon>
        <taxon>Perkinsea</taxon>
        <taxon>Perkinsida</taxon>
        <taxon>Perkinsidae</taxon>
        <taxon>Perkinsus</taxon>
    </lineage>
</organism>